<sequence length="294" mass="33808">MSSKKKQSISRKTSTPKPRASHLLAKKQQIASNKAPFPPTRASIKSKKVKSRKTVLKTMPLAFSRFPPEIRENIFSRCIDTDAEYQPRHADLILDPLYATTHGIITDEEDLLSLSTNENDARRSPNLIIALRGHPTFYAEAIRCFYRLNTFFISQKSLKTWKRMKGVQEILGMMRHIAIVSELHTQVKYRILPTLFTASTNNVRSIDLNVHSLDGFVNVLSTVFTGFLRLKYIGVWIRSVLADVVYDGPQKYEKLHAAMTEVNKKLGIKKWMSRVNIGDFEHWFWEDEKGRTVV</sequence>
<evidence type="ECO:0000256" key="1">
    <source>
        <dbReference type="SAM" id="MobiDB-lite"/>
    </source>
</evidence>
<evidence type="ECO:0000313" key="2">
    <source>
        <dbReference type="EMBL" id="KUJ07169.1"/>
    </source>
</evidence>
<accession>A0A132B5B0</accession>
<reference evidence="2 3" key="1">
    <citation type="submission" date="2015-10" db="EMBL/GenBank/DDBJ databases">
        <title>Full genome of DAOMC 229536 Phialocephala scopiformis, a fungal endophyte of spruce producing the potent anti-insectan compound rugulosin.</title>
        <authorList>
            <consortium name="DOE Joint Genome Institute"/>
            <person name="Walker A.K."/>
            <person name="Frasz S.L."/>
            <person name="Seifert K.A."/>
            <person name="Miller J.D."/>
            <person name="Mondo S.J."/>
            <person name="Labutti K."/>
            <person name="Lipzen A."/>
            <person name="Dockter R."/>
            <person name="Kennedy M."/>
            <person name="Grigoriev I.V."/>
            <person name="Spatafora J.W."/>
        </authorList>
    </citation>
    <scope>NUCLEOTIDE SEQUENCE [LARGE SCALE GENOMIC DNA]</scope>
    <source>
        <strain evidence="2 3">CBS 120377</strain>
    </source>
</reference>
<dbReference type="Proteomes" id="UP000070700">
    <property type="component" value="Unassembled WGS sequence"/>
</dbReference>
<organism evidence="2 3">
    <name type="scientific">Mollisia scopiformis</name>
    <name type="common">Conifer needle endophyte fungus</name>
    <name type="synonym">Phialocephala scopiformis</name>
    <dbReference type="NCBI Taxonomy" id="149040"/>
    <lineage>
        <taxon>Eukaryota</taxon>
        <taxon>Fungi</taxon>
        <taxon>Dikarya</taxon>
        <taxon>Ascomycota</taxon>
        <taxon>Pezizomycotina</taxon>
        <taxon>Leotiomycetes</taxon>
        <taxon>Helotiales</taxon>
        <taxon>Mollisiaceae</taxon>
        <taxon>Mollisia</taxon>
    </lineage>
</organism>
<dbReference type="EMBL" id="KQ947441">
    <property type="protein sequence ID" value="KUJ07169.1"/>
    <property type="molecule type" value="Genomic_DNA"/>
</dbReference>
<protein>
    <submittedName>
        <fullName evidence="2">Uncharacterized protein</fullName>
    </submittedName>
</protein>
<evidence type="ECO:0000313" key="3">
    <source>
        <dbReference type="Proteomes" id="UP000070700"/>
    </source>
</evidence>
<dbReference type="OrthoDB" id="3531154at2759"/>
<keyword evidence="3" id="KW-1185">Reference proteome</keyword>
<dbReference type="RefSeq" id="XP_018061524.1">
    <property type="nucleotide sequence ID" value="XM_018223314.1"/>
</dbReference>
<dbReference type="KEGG" id="psco:LY89DRAFT_789960"/>
<proteinExistence type="predicted"/>
<dbReference type="InParanoid" id="A0A132B5B0"/>
<dbReference type="AlphaFoldDB" id="A0A132B5B0"/>
<feature type="region of interest" description="Disordered" evidence="1">
    <location>
        <begin position="1"/>
        <end position="46"/>
    </location>
</feature>
<dbReference type="GeneID" id="28833040"/>
<name>A0A132B5B0_MOLSC</name>
<gene>
    <name evidence="2" type="ORF">LY89DRAFT_789960</name>
</gene>